<feature type="transmembrane region" description="Helical" evidence="1">
    <location>
        <begin position="55"/>
        <end position="75"/>
    </location>
</feature>
<comment type="caution">
    <text evidence="2">The sequence shown here is derived from an EMBL/GenBank/DDBJ whole genome shotgun (WGS) entry which is preliminary data.</text>
</comment>
<sequence length="76" mass="8195">MHFVGFIFGHGNSPSLNNSAGRQHSLLSPLDCLSAKAGGAVNGGAYAPFILTVDWLGWLCHLSVIAYSFFICRLLR</sequence>
<gene>
    <name evidence="2" type="ORF">B5E91_03545</name>
</gene>
<proteinExistence type="predicted"/>
<name>A0A1Y4QEP8_9FIRM</name>
<dbReference type="Proteomes" id="UP000196258">
    <property type="component" value="Unassembled WGS sequence"/>
</dbReference>
<keyword evidence="1" id="KW-0472">Membrane</keyword>
<accession>A0A1Y4QEP8</accession>
<dbReference type="AlphaFoldDB" id="A0A1Y4QEP8"/>
<evidence type="ECO:0000256" key="1">
    <source>
        <dbReference type="SAM" id="Phobius"/>
    </source>
</evidence>
<keyword evidence="1" id="KW-1133">Transmembrane helix</keyword>
<reference evidence="3" key="1">
    <citation type="submission" date="2017-04" db="EMBL/GenBank/DDBJ databases">
        <title>Function of individual gut microbiota members based on whole genome sequencing of pure cultures obtained from chicken caecum.</title>
        <authorList>
            <person name="Medvecky M."/>
            <person name="Cejkova D."/>
            <person name="Polansky O."/>
            <person name="Karasova D."/>
            <person name="Kubasova T."/>
            <person name="Cizek A."/>
            <person name="Rychlik I."/>
        </authorList>
    </citation>
    <scope>NUCLEOTIDE SEQUENCE [LARGE SCALE GENOMIC DNA]</scope>
    <source>
        <strain evidence="3">An149</strain>
    </source>
</reference>
<dbReference type="EMBL" id="NFLB01000003">
    <property type="protein sequence ID" value="OUQ05893.1"/>
    <property type="molecule type" value="Genomic_DNA"/>
</dbReference>
<keyword evidence="1" id="KW-0812">Transmembrane</keyword>
<evidence type="ECO:0000313" key="3">
    <source>
        <dbReference type="Proteomes" id="UP000196258"/>
    </source>
</evidence>
<organism evidence="2 3">
    <name type="scientific">Thomasclavelia spiroformis</name>
    <dbReference type="NCBI Taxonomy" id="29348"/>
    <lineage>
        <taxon>Bacteria</taxon>
        <taxon>Bacillati</taxon>
        <taxon>Bacillota</taxon>
        <taxon>Erysipelotrichia</taxon>
        <taxon>Erysipelotrichales</taxon>
        <taxon>Coprobacillaceae</taxon>
        <taxon>Thomasclavelia</taxon>
    </lineage>
</organism>
<protein>
    <submittedName>
        <fullName evidence="2">Uncharacterized protein</fullName>
    </submittedName>
</protein>
<evidence type="ECO:0000313" key="2">
    <source>
        <dbReference type="EMBL" id="OUQ05893.1"/>
    </source>
</evidence>